<dbReference type="AlphaFoldDB" id="A0A381UIP3"/>
<accession>A0A381UIP3</accession>
<keyword evidence="2" id="KW-0547">Nucleotide-binding</keyword>
<dbReference type="SUPFAM" id="SSF52540">
    <property type="entry name" value="P-loop containing nucleoside triphosphate hydrolases"/>
    <property type="match status" value="1"/>
</dbReference>
<dbReference type="Pfam" id="PF00406">
    <property type="entry name" value="ADK"/>
    <property type="match status" value="1"/>
</dbReference>
<dbReference type="PANTHER" id="PTHR23359">
    <property type="entry name" value="NUCLEOTIDE KINASE"/>
    <property type="match status" value="1"/>
</dbReference>
<protein>
    <recommendedName>
        <fullName evidence="5">Adenylate kinase active site lid domain-containing protein</fullName>
    </recommendedName>
</protein>
<dbReference type="InterPro" id="IPR027417">
    <property type="entry name" value="P-loop_NTPase"/>
</dbReference>
<dbReference type="GO" id="GO:0005524">
    <property type="term" value="F:ATP binding"/>
    <property type="evidence" value="ECO:0007669"/>
    <property type="project" value="InterPro"/>
</dbReference>
<dbReference type="HAMAP" id="MF_00235">
    <property type="entry name" value="Adenylate_kinase_Adk"/>
    <property type="match status" value="1"/>
</dbReference>
<dbReference type="InterPro" id="IPR033690">
    <property type="entry name" value="Adenylat_kinase_CS"/>
</dbReference>
<organism evidence="4">
    <name type="scientific">marine metagenome</name>
    <dbReference type="NCBI Taxonomy" id="408172"/>
    <lineage>
        <taxon>unclassified sequences</taxon>
        <taxon>metagenomes</taxon>
        <taxon>ecological metagenomes</taxon>
    </lineage>
</organism>
<dbReference type="PROSITE" id="PS00113">
    <property type="entry name" value="ADENYLATE_KINASE"/>
    <property type="match status" value="1"/>
</dbReference>
<evidence type="ECO:0000256" key="3">
    <source>
        <dbReference type="ARBA" id="ARBA00022777"/>
    </source>
</evidence>
<dbReference type="CDD" id="cd01428">
    <property type="entry name" value="ADK"/>
    <property type="match status" value="1"/>
</dbReference>
<evidence type="ECO:0008006" key="5">
    <source>
        <dbReference type="Google" id="ProtNLM"/>
    </source>
</evidence>
<sequence length="169" mass="19041">MLLGGPGSGKSTYSEYISEHFDIPHIYPGDMLRKSDDPEVKALLAKGEFAPLDVVVKIIKQEIAKAPNGYILDGFPRNLEQLKEMHDAGIEINRVIYLDVSDAEVIRRLTARGRADDTPEIVKNRLKVYQRETGPVVDYYKGKKEFHSINAEGDTAENIAKKIIRDIEE</sequence>
<gene>
    <name evidence="4" type="ORF">METZ01_LOCUS80889</name>
</gene>
<evidence type="ECO:0000313" key="4">
    <source>
        <dbReference type="EMBL" id="SVA28035.1"/>
    </source>
</evidence>
<reference evidence="4" key="1">
    <citation type="submission" date="2018-05" db="EMBL/GenBank/DDBJ databases">
        <authorList>
            <person name="Lanie J.A."/>
            <person name="Ng W.-L."/>
            <person name="Kazmierczak K.M."/>
            <person name="Andrzejewski T.M."/>
            <person name="Davidsen T.M."/>
            <person name="Wayne K.J."/>
            <person name="Tettelin H."/>
            <person name="Glass J.I."/>
            <person name="Rusch D."/>
            <person name="Podicherti R."/>
            <person name="Tsui H.-C.T."/>
            <person name="Winkler M.E."/>
        </authorList>
    </citation>
    <scope>NUCLEOTIDE SEQUENCE</scope>
</reference>
<proteinExistence type="inferred from homology"/>
<dbReference type="EMBL" id="UINC01006523">
    <property type="protein sequence ID" value="SVA28035.1"/>
    <property type="molecule type" value="Genomic_DNA"/>
</dbReference>
<dbReference type="GO" id="GO:0006139">
    <property type="term" value="P:nucleobase-containing compound metabolic process"/>
    <property type="evidence" value="ECO:0007669"/>
    <property type="project" value="InterPro"/>
</dbReference>
<dbReference type="GO" id="GO:0019205">
    <property type="term" value="F:nucleobase-containing compound kinase activity"/>
    <property type="evidence" value="ECO:0007669"/>
    <property type="project" value="InterPro"/>
</dbReference>
<dbReference type="Gene3D" id="3.40.50.300">
    <property type="entry name" value="P-loop containing nucleotide triphosphate hydrolases"/>
    <property type="match status" value="1"/>
</dbReference>
<dbReference type="PRINTS" id="PR00094">
    <property type="entry name" value="ADENYLTKNASE"/>
</dbReference>
<keyword evidence="1" id="KW-0808">Transferase</keyword>
<keyword evidence="3" id="KW-0418">Kinase</keyword>
<dbReference type="InterPro" id="IPR000850">
    <property type="entry name" value="Adenylat/UMP-CMP_kin"/>
</dbReference>
<evidence type="ECO:0000256" key="1">
    <source>
        <dbReference type="ARBA" id="ARBA00022679"/>
    </source>
</evidence>
<name>A0A381UIP3_9ZZZZ</name>
<evidence type="ECO:0000256" key="2">
    <source>
        <dbReference type="ARBA" id="ARBA00022741"/>
    </source>
</evidence>